<dbReference type="InterPro" id="IPR006054">
    <property type="entry name" value="DnaQ"/>
</dbReference>
<keyword evidence="2 11" id="KW-0963">Cytoplasm</keyword>
<dbReference type="Gene3D" id="3.30.1900.20">
    <property type="match status" value="2"/>
</dbReference>
<dbReference type="InterPro" id="IPR036397">
    <property type="entry name" value="RNaseH_sf"/>
</dbReference>
<dbReference type="HAMAP" id="MF_00356">
    <property type="entry name" value="DNApol_PolC"/>
    <property type="match status" value="1"/>
</dbReference>
<evidence type="ECO:0000256" key="10">
    <source>
        <dbReference type="ARBA" id="ARBA00049244"/>
    </source>
</evidence>
<dbReference type="Pfam" id="PF17657">
    <property type="entry name" value="DNA_pol3_finger"/>
    <property type="match status" value="1"/>
</dbReference>
<protein>
    <recommendedName>
        <fullName evidence="11">DNA polymerase III PolC-type</fullName>
        <shortName evidence="11">PolIII</shortName>
        <ecNumber evidence="11">2.7.7.7</ecNumber>
    </recommendedName>
</protein>
<dbReference type="InterPro" id="IPR012337">
    <property type="entry name" value="RNaseH-like_sf"/>
</dbReference>
<dbReference type="SMART" id="SM00481">
    <property type="entry name" value="POLIIIAc"/>
    <property type="match status" value="1"/>
</dbReference>
<dbReference type="GO" id="GO:0003887">
    <property type="term" value="F:DNA-directed DNA polymerase activity"/>
    <property type="evidence" value="ECO:0007669"/>
    <property type="project" value="UniProtKB-UniRule"/>
</dbReference>
<name>A0A923KUT4_9FIRM</name>
<keyword evidence="9 11" id="KW-0239">DNA-directed DNA polymerase</keyword>
<dbReference type="Gene3D" id="1.10.150.700">
    <property type="entry name" value="PolC, middle finger domain"/>
    <property type="match status" value="1"/>
</dbReference>
<dbReference type="InterPro" id="IPR044923">
    <property type="entry name" value="PolC_middle_finger_sf"/>
</dbReference>
<keyword evidence="15" id="KW-1185">Reference proteome</keyword>
<evidence type="ECO:0000256" key="2">
    <source>
        <dbReference type="ARBA" id="ARBA00022490"/>
    </source>
</evidence>
<dbReference type="CDD" id="cd06127">
    <property type="entry name" value="DEDDh"/>
    <property type="match status" value="1"/>
</dbReference>
<dbReference type="InterPro" id="IPR013520">
    <property type="entry name" value="Ribonucl_H"/>
</dbReference>
<proteinExistence type="inferred from homology"/>
<keyword evidence="7 11" id="KW-0378">Hydrolase</keyword>
<evidence type="ECO:0000256" key="1">
    <source>
        <dbReference type="ARBA" id="ARBA00003452"/>
    </source>
</evidence>
<comment type="similarity">
    <text evidence="11">Belongs to the DNA polymerase type-C family. PolC subfamily.</text>
</comment>
<keyword evidence="3 11" id="KW-0808">Transferase</keyword>
<dbReference type="CDD" id="cd07435">
    <property type="entry name" value="PHP_PolIIIA_POLC"/>
    <property type="match status" value="1"/>
</dbReference>
<dbReference type="GO" id="GO:0005737">
    <property type="term" value="C:cytoplasm"/>
    <property type="evidence" value="ECO:0007669"/>
    <property type="project" value="UniProtKB-SubCell"/>
</dbReference>
<evidence type="ECO:0000256" key="8">
    <source>
        <dbReference type="ARBA" id="ARBA00022839"/>
    </source>
</evidence>
<evidence type="ECO:0000256" key="4">
    <source>
        <dbReference type="ARBA" id="ARBA00022695"/>
    </source>
</evidence>
<dbReference type="InterPro" id="IPR006308">
    <property type="entry name" value="Pol_III_a_PolC-type_gram_pos"/>
</dbReference>
<dbReference type="NCBIfam" id="NF001688">
    <property type="entry name" value="PRK00448.1"/>
    <property type="match status" value="1"/>
</dbReference>
<dbReference type="EC" id="2.7.7.7" evidence="11"/>
<keyword evidence="6 11" id="KW-0540">Nuclease</keyword>
<dbReference type="InterPro" id="IPR040982">
    <property type="entry name" value="DNA_pol3_finger"/>
</dbReference>
<dbReference type="SUPFAM" id="SSF53098">
    <property type="entry name" value="Ribonuclease H-like"/>
    <property type="match status" value="1"/>
</dbReference>
<dbReference type="GO" id="GO:0008408">
    <property type="term" value="F:3'-5' exonuclease activity"/>
    <property type="evidence" value="ECO:0007669"/>
    <property type="project" value="UniProtKB-UniRule"/>
</dbReference>
<sequence length="1373" mass="152837">MLLRGRFEGFSVSVRNALTYEDLDETGVLALAEELKQEGLPINGFLEGCSVTVADGAVTVDVRQGDTLLTQMGFAEKLALRILKSTGVRPQVTLTCSRRPDPVKVEAKMMAKQPAPQAPAARRGEPRSVKAEISVDGLELTDAPPRLVNGRSFKVNNVVRIKDLGQDSGKVTIWGDVFSNELKGSFRKVYSIALTDKTSSINLKIRAELDENTDRWDNIRPGDTLIVKGVCNYDRYENDYVITPFDVLKVERKKREDRAPEKRIELHLHTKLSSMDAMDDPGDAVRLAARFGHPAIAITDHGVVQGFPEAMAAADDVKKKNPDFKLIYGCEAYFVDDMVDVVYGRAEGELRGSFISFDIETTGLSPKNDRITEIGAVRIENGEVTEVFNTFADPEMPIPAKITQLTGITDEMVRGAPSQGEAVRAFLEFAGGLPLLAHNAHGFDIRFIRVAAKNAGLVFDNAYIDTLPLAQALYKLKNYKLDTVANHLELPPFNHHRASDDAKVLADIFIKMIDDLEFKEIFRVEQINTGLGSTRALSKKNFHMILLVKNQVGLKNLYKLVSFAHIHHFFKVPRIPRSLLIQYREGLLVGSACEAGELYRAIVEGRSYEELLKIAKFYDFMEVQPVGNNEYMIREGIVSSEEDIQNFNRTVVRLAEEQGKLCVATGDVHFLEPEDAAYRAVLQAGNGFKDADNQAPLYFRTTEEMLKEFAYFGEEKAYELVVSNPGRVADMIDGDIRAIPRGTYTPTIEGADEMLRTATMENARSRYGDPLPEIVEKRLTRELDSIIKHGFAVLYVIAVKLVAYSNEHGYQVGSRGSVGSSAVANFSGISEVNPLPPHYLCPKCRYSEFFDDGSVADGFDLPDKNCPVCGTKLTMDGHDIPFETFLGFDGDKEPDIDLNFSGEYQSQVHRYTEELFGKEFVFKAGTVSALKDKTAYGYVKKYLDERGRVVNRAEENRLTIGCTGVKKTTGQHPGGMVVVPGHHEVYDFCPIQHPADDKDKGVFTTHFEFKYLHDTLLKLDELGHDVPTLYKHLEDMTGIRMDDVPMNDPKVISLLTSTEALGIKPEDIASETGTFGIPELGTSFVRQMLIEAQPKSFSDLIQISGLSHGTDVWNGNAQDLIKNGTCTISEVIGTRDSIMTYLLHKGVEPKQAFTIMELTRKGKVAKGGFPEGAEAMLKEHGVPDWYLDSCRKIKYMFPKAHAVAYLIAAIRLMWFKVYHPLEFYATYFTVRGEDIDYEAAVGGKRIATKKLKEVTARLKENKNAKDEDILTSLQIVSEMLARGYEFLPIELGRSEAKRYMVEDGKIRLPFLSMKGIGESAAIAMEEACRQNESFLSVDEFQSISGVSSSVIESLDAAGVFQNLPKSSQISLFG</sequence>
<dbReference type="FunFam" id="3.30.420.10:FF:000045">
    <property type="entry name" value="3'-5' exonuclease DinG"/>
    <property type="match status" value="1"/>
</dbReference>
<keyword evidence="4 11" id="KW-0548">Nucleotidyltransferase</keyword>
<dbReference type="Gene3D" id="2.40.50.140">
    <property type="entry name" value="Nucleic acid-binding proteins"/>
    <property type="match status" value="1"/>
</dbReference>
<keyword evidence="8 11" id="KW-0269">Exonuclease</keyword>
<dbReference type="Gene3D" id="1.10.150.870">
    <property type="match status" value="1"/>
</dbReference>
<dbReference type="InterPro" id="IPR011708">
    <property type="entry name" value="DNA_pol3_alpha_NTPase_dom"/>
</dbReference>
<evidence type="ECO:0000256" key="6">
    <source>
        <dbReference type="ARBA" id="ARBA00022722"/>
    </source>
</evidence>
<dbReference type="PANTHER" id="PTHR32294:SF5">
    <property type="entry name" value="DNA POLYMERASE III POLC-TYPE"/>
    <property type="match status" value="1"/>
</dbReference>
<dbReference type="Gene3D" id="3.30.420.10">
    <property type="entry name" value="Ribonuclease H-like superfamily/Ribonuclease H"/>
    <property type="match status" value="1"/>
</dbReference>
<dbReference type="GO" id="GO:0006261">
    <property type="term" value="P:DNA-templated DNA replication"/>
    <property type="evidence" value="ECO:0007669"/>
    <property type="project" value="UniProtKB-UniRule"/>
</dbReference>
<evidence type="ECO:0000256" key="11">
    <source>
        <dbReference type="HAMAP-Rule" id="MF_00356"/>
    </source>
</evidence>
<dbReference type="InterPro" id="IPR004805">
    <property type="entry name" value="DnaE2/DnaE/PolC"/>
</dbReference>
<evidence type="ECO:0000313" key="14">
    <source>
        <dbReference type="EMBL" id="MBC5580041.1"/>
    </source>
</evidence>
<dbReference type="EMBL" id="JACONZ010000001">
    <property type="protein sequence ID" value="MBC5580041.1"/>
    <property type="molecule type" value="Genomic_DNA"/>
</dbReference>
<dbReference type="InterPro" id="IPR012340">
    <property type="entry name" value="NA-bd_OB-fold"/>
</dbReference>
<reference evidence="14" key="1">
    <citation type="submission" date="2020-08" db="EMBL/GenBank/DDBJ databases">
        <title>Genome public.</title>
        <authorList>
            <person name="Liu C."/>
            <person name="Sun Q."/>
        </authorList>
    </citation>
    <scope>NUCLEOTIDE SEQUENCE</scope>
    <source>
        <strain evidence="14">BX8</strain>
    </source>
</reference>
<comment type="caution">
    <text evidence="14">The sequence shown here is derived from an EMBL/GenBank/DDBJ whole genome shotgun (WGS) entry which is preliminary data.</text>
</comment>
<gene>
    <name evidence="11" type="primary">polC</name>
    <name evidence="14" type="ORF">H8S23_00800</name>
</gene>
<dbReference type="GO" id="GO:0003677">
    <property type="term" value="F:DNA binding"/>
    <property type="evidence" value="ECO:0007669"/>
    <property type="project" value="UniProtKB-UniRule"/>
</dbReference>
<dbReference type="PANTHER" id="PTHR32294">
    <property type="entry name" value="DNA POLYMERASE III SUBUNIT ALPHA"/>
    <property type="match status" value="1"/>
</dbReference>
<evidence type="ECO:0000256" key="5">
    <source>
        <dbReference type="ARBA" id="ARBA00022705"/>
    </source>
</evidence>
<evidence type="ECO:0000313" key="15">
    <source>
        <dbReference type="Proteomes" id="UP000659630"/>
    </source>
</evidence>
<keyword evidence="5 11" id="KW-0235">DNA replication</keyword>
<dbReference type="SMART" id="SM00479">
    <property type="entry name" value="EXOIII"/>
    <property type="match status" value="1"/>
</dbReference>
<evidence type="ECO:0000259" key="12">
    <source>
        <dbReference type="SMART" id="SM00479"/>
    </source>
</evidence>
<accession>A0A923KUT4</accession>
<dbReference type="Pfam" id="PF02811">
    <property type="entry name" value="PHP"/>
    <property type="match status" value="1"/>
</dbReference>
<comment type="catalytic activity">
    <reaction evidence="10 11">
        <text>DNA(n) + a 2'-deoxyribonucleoside 5'-triphosphate = DNA(n+1) + diphosphate</text>
        <dbReference type="Rhea" id="RHEA:22508"/>
        <dbReference type="Rhea" id="RHEA-COMP:17339"/>
        <dbReference type="Rhea" id="RHEA-COMP:17340"/>
        <dbReference type="ChEBI" id="CHEBI:33019"/>
        <dbReference type="ChEBI" id="CHEBI:61560"/>
        <dbReference type="ChEBI" id="CHEBI:173112"/>
        <dbReference type="EC" id="2.7.7.7"/>
    </reaction>
</comment>
<dbReference type="Gene3D" id="6.10.140.1510">
    <property type="match status" value="1"/>
</dbReference>
<feature type="domain" description="Polymerase/histidinol phosphatase N-terminal" evidence="13">
    <location>
        <begin position="264"/>
        <end position="336"/>
    </location>
</feature>
<dbReference type="InterPro" id="IPR029460">
    <property type="entry name" value="DNAPol_HHH"/>
</dbReference>
<dbReference type="Gene3D" id="3.20.20.140">
    <property type="entry name" value="Metal-dependent hydrolases"/>
    <property type="match status" value="2"/>
</dbReference>
<feature type="domain" description="Exonuclease" evidence="12">
    <location>
        <begin position="353"/>
        <end position="518"/>
    </location>
</feature>
<dbReference type="InterPro" id="IPR003141">
    <property type="entry name" value="Pol/His_phosphatase_N"/>
</dbReference>
<dbReference type="Pfam" id="PF07733">
    <property type="entry name" value="DNA_pol3_alpha"/>
    <property type="match status" value="2"/>
</dbReference>
<evidence type="ECO:0000256" key="9">
    <source>
        <dbReference type="ARBA" id="ARBA00022932"/>
    </source>
</evidence>
<comment type="function">
    <text evidence="1 11">Required for replicative DNA synthesis. This DNA polymerase also exhibits 3' to 5' exonuclease activity.</text>
</comment>
<organism evidence="14 15">
    <name type="scientific">Anaerofilum hominis</name>
    <dbReference type="NCBI Taxonomy" id="2763016"/>
    <lineage>
        <taxon>Bacteria</taxon>
        <taxon>Bacillati</taxon>
        <taxon>Bacillota</taxon>
        <taxon>Clostridia</taxon>
        <taxon>Eubacteriales</taxon>
        <taxon>Oscillospiraceae</taxon>
        <taxon>Anaerofilum</taxon>
    </lineage>
</organism>
<dbReference type="Proteomes" id="UP000659630">
    <property type="component" value="Unassembled WGS sequence"/>
</dbReference>
<dbReference type="NCBIfam" id="TIGR01405">
    <property type="entry name" value="polC_Gram_pos"/>
    <property type="match status" value="1"/>
</dbReference>
<evidence type="ECO:0000256" key="7">
    <source>
        <dbReference type="ARBA" id="ARBA00022801"/>
    </source>
</evidence>
<dbReference type="Pfam" id="PF00929">
    <property type="entry name" value="RNase_T"/>
    <property type="match status" value="1"/>
</dbReference>
<dbReference type="Pfam" id="PF14579">
    <property type="entry name" value="HHH_6"/>
    <property type="match status" value="1"/>
</dbReference>
<dbReference type="InterPro" id="IPR004013">
    <property type="entry name" value="PHP_dom"/>
</dbReference>
<evidence type="ECO:0000256" key="3">
    <source>
        <dbReference type="ARBA" id="ARBA00022679"/>
    </source>
</evidence>
<dbReference type="NCBIfam" id="TIGR00573">
    <property type="entry name" value="dnaq"/>
    <property type="match status" value="1"/>
</dbReference>
<evidence type="ECO:0000259" key="13">
    <source>
        <dbReference type="SMART" id="SM00481"/>
    </source>
</evidence>
<comment type="subcellular location">
    <subcellularLocation>
        <location evidence="11">Cytoplasm</location>
    </subcellularLocation>
</comment>